<dbReference type="EMBL" id="SLWS01000022">
    <property type="protein sequence ID" value="TCO44784.1"/>
    <property type="molecule type" value="Genomic_DNA"/>
</dbReference>
<dbReference type="PANTHER" id="PTHR45527">
    <property type="entry name" value="NONRIBOSOMAL PEPTIDE SYNTHETASE"/>
    <property type="match status" value="1"/>
</dbReference>
<dbReference type="Gene3D" id="3.30.559.10">
    <property type="entry name" value="Chloramphenicol acetyltransferase-like domain"/>
    <property type="match status" value="1"/>
</dbReference>
<accession>A0A4R2IIN1</accession>
<dbReference type="InterPro" id="IPR001242">
    <property type="entry name" value="Condensation_dom"/>
</dbReference>
<dbReference type="GO" id="GO:0043041">
    <property type="term" value="P:amino acid activation for nonribosomal peptide biosynthetic process"/>
    <property type="evidence" value="ECO:0007669"/>
    <property type="project" value="TreeGrafter"/>
</dbReference>
<dbReference type="GO" id="GO:0031177">
    <property type="term" value="F:phosphopantetheine binding"/>
    <property type="evidence" value="ECO:0007669"/>
    <property type="project" value="TreeGrafter"/>
</dbReference>
<dbReference type="GO" id="GO:0047527">
    <property type="term" value="F:2,3-dihydroxybenzoate-serine ligase activity"/>
    <property type="evidence" value="ECO:0007669"/>
    <property type="project" value="TreeGrafter"/>
</dbReference>
<name>A0A4R2IIN1_9PSEU</name>
<dbReference type="GO" id="GO:0008610">
    <property type="term" value="P:lipid biosynthetic process"/>
    <property type="evidence" value="ECO:0007669"/>
    <property type="project" value="UniProtKB-ARBA"/>
</dbReference>
<dbReference type="AlphaFoldDB" id="A0A4R2IIN1"/>
<reference evidence="2 3" key="1">
    <citation type="submission" date="2019-03" db="EMBL/GenBank/DDBJ databases">
        <title>Genomic Encyclopedia of Type Strains, Phase IV (KMG-IV): sequencing the most valuable type-strain genomes for metagenomic binning, comparative biology and taxonomic classification.</title>
        <authorList>
            <person name="Goeker M."/>
        </authorList>
    </citation>
    <scope>NUCLEOTIDE SEQUENCE [LARGE SCALE GENOMIC DNA]</scope>
    <source>
        <strain evidence="2 3">DSM 45934</strain>
    </source>
</reference>
<dbReference type="RefSeq" id="WP_132126287.1">
    <property type="nucleotide sequence ID" value="NZ_SLWS01000022.1"/>
</dbReference>
<comment type="caution">
    <text evidence="2">The sequence shown here is derived from an EMBL/GenBank/DDBJ whole genome shotgun (WGS) entry which is preliminary data.</text>
</comment>
<protein>
    <submittedName>
        <fullName evidence="2">Condensation domain-containing protein</fullName>
    </submittedName>
</protein>
<evidence type="ECO:0000313" key="3">
    <source>
        <dbReference type="Proteomes" id="UP000295680"/>
    </source>
</evidence>
<dbReference type="OrthoDB" id="3528137at2"/>
<proteinExistence type="predicted"/>
<evidence type="ECO:0000259" key="1">
    <source>
        <dbReference type="Pfam" id="PF00668"/>
    </source>
</evidence>
<feature type="domain" description="Condensation" evidence="1">
    <location>
        <begin position="62"/>
        <end position="331"/>
    </location>
</feature>
<dbReference type="SUPFAM" id="SSF52777">
    <property type="entry name" value="CoA-dependent acyltransferases"/>
    <property type="match status" value="2"/>
</dbReference>
<evidence type="ECO:0000313" key="2">
    <source>
        <dbReference type="EMBL" id="TCO44784.1"/>
    </source>
</evidence>
<organism evidence="2 3">
    <name type="scientific">Actinocrispum wychmicini</name>
    <dbReference type="NCBI Taxonomy" id="1213861"/>
    <lineage>
        <taxon>Bacteria</taxon>
        <taxon>Bacillati</taxon>
        <taxon>Actinomycetota</taxon>
        <taxon>Actinomycetes</taxon>
        <taxon>Pseudonocardiales</taxon>
        <taxon>Pseudonocardiaceae</taxon>
        <taxon>Actinocrispum</taxon>
    </lineage>
</organism>
<dbReference type="PANTHER" id="PTHR45527:SF1">
    <property type="entry name" value="FATTY ACID SYNTHASE"/>
    <property type="match status" value="1"/>
</dbReference>
<dbReference type="Gene3D" id="3.30.559.30">
    <property type="entry name" value="Nonribosomal peptide synthetase, condensation domain"/>
    <property type="match status" value="1"/>
</dbReference>
<gene>
    <name evidence="2" type="ORF">EV192_12241</name>
</gene>
<dbReference type="Proteomes" id="UP000295680">
    <property type="component" value="Unassembled WGS sequence"/>
</dbReference>
<dbReference type="InterPro" id="IPR023213">
    <property type="entry name" value="CAT-like_dom_sf"/>
</dbReference>
<dbReference type="Pfam" id="PF00668">
    <property type="entry name" value="Condensation"/>
    <property type="match status" value="1"/>
</dbReference>
<keyword evidence="3" id="KW-1185">Reference proteome</keyword>
<dbReference type="GO" id="GO:0009366">
    <property type="term" value="C:enterobactin synthetase complex"/>
    <property type="evidence" value="ECO:0007669"/>
    <property type="project" value="TreeGrafter"/>
</dbReference>
<dbReference type="GO" id="GO:0005829">
    <property type="term" value="C:cytosol"/>
    <property type="evidence" value="ECO:0007669"/>
    <property type="project" value="TreeGrafter"/>
</dbReference>
<sequence>MSYLSAPYQLARSPGQAERSGPLAFGHANILRAVTVDDDQTRDILAMVFAAPPGPPRRVVDLVGVLLERHESLRTRYRFKPIVTQHVAATGELVVEVVEAGTDPFGTAVATARRLRVRPFDFEAAPPLRAAVVTQDGVAQYLVWVVSHVAMDAAACEILLREWTALASGRPLPPAGPQPLDVVELERTPPVRRLTSGATKYWASRMRHVPQAMFPLSARVTATRDDWHPGLRIRSRTAMTHLADIAARTSASHSVIMLAAVNAIVCHYTGQSTCVTTSLSGNRVLRRLRDFFGSLSQDALLSVPVPETGTFDELVRDVRAAALAAYRAGWFDPAEVWSAITEASAQRGICYARDLVFNDMSQLSSGADFVTASAQSRLPAVWLPGEDDLTVNESDVDASLRPQPAENIPCRLVVYVYRLDTELDVILHVDPACMDAGELAEFGRFLLRLLRAAAESDVPVKDLPALTTLTPLTYGEGWFLVDSCWVEIDAVRDLLAEVLGDRPHFVSVLPDQRIGHRVTCHLAGPADIEDIHRRCVAALPGRVTVVAPHEYVVCAEVPPDPNGWATAPVIARGDGRPAGSGLE</sequence>
<dbReference type="GO" id="GO:0009239">
    <property type="term" value="P:enterobactin biosynthetic process"/>
    <property type="evidence" value="ECO:0007669"/>
    <property type="project" value="TreeGrafter"/>
</dbReference>